<keyword evidence="2" id="KW-1185">Reference proteome</keyword>
<accession>A0A7S8HGK0</accession>
<name>A0A7S8HGK0_9BACI</name>
<reference evidence="1 2" key="1">
    <citation type="submission" date="2019-07" db="EMBL/GenBank/DDBJ databases">
        <title>Genome sequence of 2 isolates from Red Sea Mangroves.</title>
        <authorList>
            <person name="Sefrji F."/>
            <person name="Michoud G."/>
            <person name="Merlino G."/>
            <person name="Daffonchio D."/>
        </authorList>
    </citation>
    <scope>NUCLEOTIDE SEQUENCE [LARGE SCALE GENOMIC DNA]</scope>
    <source>
        <strain evidence="1 2">R1DC41</strain>
    </source>
</reference>
<dbReference type="PANTHER" id="PTHR37804:SF1">
    <property type="entry name" value="CDAA REGULATORY PROTEIN CDAR"/>
    <property type="match status" value="1"/>
</dbReference>
<dbReference type="KEGG" id="mcui:G8O30_14660"/>
<evidence type="ECO:0000313" key="2">
    <source>
        <dbReference type="Proteomes" id="UP000593626"/>
    </source>
</evidence>
<dbReference type="Pfam" id="PF07949">
    <property type="entry name" value="YbbR"/>
    <property type="match status" value="3"/>
</dbReference>
<protein>
    <submittedName>
        <fullName evidence="1">YbbR-like domain-containing protein</fullName>
    </submittedName>
</protein>
<dbReference type="AlphaFoldDB" id="A0A7S8HGK0"/>
<organism evidence="1 2">
    <name type="scientific">Mangrovibacillus cuniculi</name>
    <dbReference type="NCBI Taxonomy" id="2593652"/>
    <lineage>
        <taxon>Bacteria</taxon>
        <taxon>Bacillati</taxon>
        <taxon>Bacillota</taxon>
        <taxon>Bacilli</taxon>
        <taxon>Bacillales</taxon>
        <taxon>Bacillaceae</taxon>
        <taxon>Mangrovibacillus</taxon>
    </lineage>
</organism>
<dbReference type="EMBL" id="CP049742">
    <property type="protein sequence ID" value="QPC48079.1"/>
    <property type="molecule type" value="Genomic_DNA"/>
</dbReference>
<dbReference type="RefSeq" id="WP_239672760.1">
    <property type="nucleotide sequence ID" value="NZ_CP049742.1"/>
</dbReference>
<dbReference type="InterPro" id="IPR012505">
    <property type="entry name" value="YbbR"/>
</dbReference>
<dbReference type="Gene3D" id="2.170.120.30">
    <property type="match status" value="2"/>
</dbReference>
<dbReference type="InterPro" id="IPR053154">
    <property type="entry name" value="c-di-AMP_regulator"/>
</dbReference>
<dbReference type="Proteomes" id="UP000593626">
    <property type="component" value="Chromosome"/>
</dbReference>
<gene>
    <name evidence="1" type="ORF">G8O30_14660</name>
</gene>
<proteinExistence type="predicted"/>
<dbReference type="Gene3D" id="2.170.120.40">
    <property type="entry name" value="YbbR-like domain"/>
    <property type="match status" value="2"/>
</dbReference>
<dbReference type="PANTHER" id="PTHR37804">
    <property type="entry name" value="CDAA REGULATORY PROTEIN CDAR"/>
    <property type="match status" value="1"/>
</dbReference>
<sequence>MIDKFMESKWFMRVVALLLALLLYSSVNFDQDQSPQTASSSDSLEVIEEVPVDVIYDNENFVVTGAPSTVTMTIEGPRAIVQSTRAQKEYEVFIDMSNADIGEVNVPIQVRNISEKLTVTLDPTYADVSLQERVSKEFSVEAEFDTSQLAEGFESDTPIVDPTKVTIVGAKNVIDQITYVKAALNIGSEVDETILTNAPIRVLDRDLNLLNVVVEPARVEVRVPVRNPSKTVPVEIVQSGKLPDGVTLNSISTDVKEITLYGRQSVLDRIERYEVKVDVTKLEEDDVVNIPVNLQDGLNRASEDEIPVQVDITKEEERTFSDVSISTSGLENGLEVEFVTPKNGRTNVTASGESTIVQELEGSAFTLLLDLSGLEAGEHTIPIDVDGPDNVVWSFPSKNVTIRIIEPDSENA</sequence>
<evidence type="ECO:0000313" key="1">
    <source>
        <dbReference type="EMBL" id="QPC48079.1"/>
    </source>
</evidence>